<gene>
    <name evidence="2" type="ORF">UK23_14730</name>
</gene>
<reference evidence="2 3" key="1">
    <citation type="submission" date="2015-02" db="EMBL/GenBank/DDBJ databases">
        <authorList>
            <person name="Ju K.-S."/>
            <person name="Doroghazi J.R."/>
            <person name="Metcalf W."/>
        </authorList>
    </citation>
    <scope>NUCLEOTIDE SEQUENCE [LARGE SCALE GENOMIC DNA]</scope>
    <source>
        <strain evidence="2 3">NRRL B-16140</strain>
    </source>
</reference>
<organism evidence="2 3">
    <name type="scientific">Lentzea aerocolonigenes</name>
    <name type="common">Lechevalieria aerocolonigenes</name>
    <name type="synonym">Saccharothrix aerocolonigenes</name>
    <dbReference type="NCBI Taxonomy" id="68170"/>
    <lineage>
        <taxon>Bacteria</taxon>
        <taxon>Bacillati</taxon>
        <taxon>Actinomycetota</taxon>
        <taxon>Actinomycetes</taxon>
        <taxon>Pseudonocardiales</taxon>
        <taxon>Pseudonocardiaceae</taxon>
        <taxon>Lentzea</taxon>
    </lineage>
</organism>
<dbReference type="RefSeq" id="WP_045312070.1">
    <property type="nucleotide sequence ID" value="NZ_JYJG01000087.1"/>
</dbReference>
<dbReference type="EMBL" id="JYJG01000087">
    <property type="protein sequence ID" value="KJK49232.1"/>
    <property type="molecule type" value="Genomic_DNA"/>
</dbReference>
<sequence>MKIGTEAAVTSLDRHLTAARAAQLDHQALLGWPTALEAGVVRLVPGGECGAAQVPAVTGLLVAEMLRARGSLPAAVTQGAGWGLPHQRTSCGHGGAARDRARGQARRRADVAATVGRTGRPGAVGGAAASVRCPPPQVFASLRLTLGAARDVARTSKL</sequence>
<evidence type="ECO:0000256" key="1">
    <source>
        <dbReference type="SAM" id="MobiDB-lite"/>
    </source>
</evidence>
<comment type="caution">
    <text evidence="2">The sequence shown here is derived from an EMBL/GenBank/DDBJ whole genome shotgun (WGS) entry which is preliminary data.</text>
</comment>
<accession>A0A0F0H4I8</accession>
<protein>
    <submittedName>
        <fullName evidence="2">Uncharacterized protein</fullName>
    </submittedName>
</protein>
<feature type="region of interest" description="Disordered" evidence="1">
    <location>
        <begin position="89"/>
        <end position="112"/>
    </location>
</feature>
<dbReference type="AlphaFoldDB" id="A0A0F0H4I8"/>
<feature type="compositionally biased region" description="Basic and acidic residues" evidence="1">
    <location>
        <begin position="96"/>
        <end position="110"/>
    </location>
</feature>
<proteinExistence type="predicted"/>
<dbReference type="PATRIC" id="fig|68170.10.peg.3161"/>
<evidence type="ECO:0000313" key="2">
    <source>
        <dbReference type="EMBL" id="KJK49232.1"/>
    </source>
</evidence>
<keyword evidence="3" id="KW-1185">Reference proteome</keyword>
<name>A0A0F0H4I8_LENAE</name>
<evidence type="ECO:0000313" key="3">
    <source>
        <dbReference type="Proteomes" id="UP000033393"/>
    </source>
</evidence>
<dbReference type="Proteomes" id="UP000033393">
    <property type="component" value="Unassembled WGS sequence"/>
</dbReference>